<gene>
    <name evidence="2" type="ordered locus">Tsac_2728</name>
</gene>
<evidence type="ECO:0000313" key="3">
    <source>
        <dbReference type="Proteomes" id="UP000006178"/>
    </source>
</evidence>
<dbReference type="AlphaFoldDB" id="I3WBS4"/>
<sequence length="242" mass="28114">MIDLKVKDLYPIIKPIIVKIHSANKLTPEFANKIAYELMRDVKLVRDIHNSRAIPPFSIKNLKNNVFDLYIMIPVSETSLYFNAERLNVNIDKIEYPNVEIYNVSEISNIDLYFTSPTSFKTTNSHIPYFEPLMFWKSCIRLWSEFTNYNIDPNIGEDIASKIYPFIMDIKIEKTFLNDKFYIEGFTGTVNLHFSKNISAESKVLILTLLESASCTGVGVKRAWGMGNVEYKIQERKFYNGY</sequence>
<dbReference type="EMBL" id="CP003185">
    <property type="protein sequence ID" value="AFK94275.1"/>
    <property type="molecule type" value="Genomic_DNA"/>
</dbReference>
<protein>
    <recommendedName>
        <fullName evidence="1">CRISPR-associated protein Cas6 C-terminal domain-containing protein</fullName>
    </recommendedName>
</protein>
<organism evidence="2 3">
    <name type="scientific">Thermoanaerobacterium saccharolyticum (strain DSM 8691 / JW/SL-YS485)</name>
    <dbReference type="NCBI Taxonomy" id="1094508"/>
    <lineage>
        <taxon>Bacteria</taxon>
        <taxon>Bacillati</taxon>
        <taxon>Bacillota</taxon>
        <taxon>Clostridia</taxon>
        <taxon>Thermoanaerobacterales</taxon>
        <taxon>Thermoanaerobacteraceae</taxon>
        <taxon>Thermoanaerobacterium</taxon>
    </lineage>
</organism>
<dbReference type="BioCyc" id="TSAC1094508:GLMA-2774-MONOMER"/>
<keyword evidence="3" id="KW-1185">Reference proteome</keyword>
<evidence type="ECO:0000313" key="2">
    <source>
        <dbReference type="EMBL" id="AFK94275.1"/>
    </source>
</evidence>
<dbReference type="PATRIC" id="fig|1094508.3.peg.2762"/>
<evidence type="ECO:0000259" key="1">
    <source>
        <dbReference type="Pfam" id="PF10040"/>
    </source>
</evidence>
<dbReference type="InterPro" id="IPR019267">
    <property type="entry name" value="CRISPR-assoc_Cas6_C"/>
</dbReference>
<keyword evidence="2" id="KW-0614">Plasmid</keyword>
<proteinExistence type="predicted"/>
<accession>I3WBS4</accession>
<geneLocation type="plasmid" evidence="2 3">
    <name>pMU3262</name>
</geneLocation>
<dbReference type="Proteomes" id="UP000006178">
    <property type="component" value="Plasmid pMU3262"/>
</dbReference>
<reference evidence="2 3" key="1">
    <citation type="journal article" date="2014" name="Appl. Environ. Microbiol.">
        <title>Profile of Secreted Hydrolases, Associated Proteins, and SlpA in Thermoanaerobacterium saccharolyticum during the Degradation of Hemicellulose.</title>
        <authorList>
            <person name="Currie D.H."/>
            <person name="Guss A.M."/>
            <person name="Herring C.D."/>
            <person name="Giannone R.J."/>
            <person name="Johnson C.M."/>
            <person name="Lankford P.K."/>
            <person name="Brown S.D."/>
            <person name="Hettich R.L."/>
            <person name="Lynd L.R."/>
        </authorList>
    </citation>
    <scope>NUCLEOTIDE SEQUENCE [LARGE SCALE GENOMIC DNA]</scope>
    <source>
        <strain evidence="3">DSM 8691 / JW/SL-YS485</strain>
    </source>
</reference>
<dbReference type="KEGG" id="tsh:Tsac_2728"/>
<name>I3WBS4_THESW</name>
<dbReference type="Gene3D" id="3.30.70.1900">
    <property type="match status" value="1"/>
</dbReference>
<feature type="domain" description="CRISPR-associated protein Cas6 C-terminal" evidence="1">
    <location>
        <begin position="112"/>
        <end position="229"/>
    </location>
</feature>
<dbReference type="Pfam" id="PF10040">
    <property type="entry name" value="CRISPR_Cas6"/>
    <property type="match status" value="1"/>
</dbReference>
<dbReference type="RefSeq" id="WP_014759546.1">
    <property type="nucleotide sequence ID" value="NC_017998.1"/>
</dbReference>